<feature type="region of interest" description="Disordered" evidence="1">
    <location>
        <begin position="1"/>
        <end position="34"/>
    </location>
</feature>
<dbReference type="AlphaFoldDB" id="X1JIK7"/>
<accession>X1JIK7</accession>
<dbReference type="EMBL" id="BARV01000174">
    <property type="protein sequence ID" value="GAH94531.1"/>
    <property type="molecule type" value="Genomic_DNA"/>
</dbReference>
<evidence type="ECO:0000256" key="1">
    <source>
        <dbReference type="SAM" id="MobiDB-lite"/>
    </source>
</evidence>
<evidence type="ECO:0000313" key="2">
    <source>
        <dbReference type="EMBL" id="GAH94531.1"/>
    </source>
</evidence>
<proteinExistence type="predicted"/>
<reference evidence="2" key="1">
    <citation type="journal article" date="2014" name="Front. Microbiol.">
        <title>High frequency of phylogenetically diverse reductive dehalogenase-homologous genes in deep subseafloor sedimentary metagenomes.</title>
        <authorList>
            <person name="Kawai M."/>
            <person name="Futagami T."/>
            <person name="Toyoda A."/>
            <person name="Takaki Y."/>
            <person name="Nishi S."/>
            <person name="Hori S."/>
            <person name="Arai W."/>
            <person name="Tsubouchi T."/>
            <person name="Morono Y."/>
            <person name="Uchiyama I."/>
            <person name="Ito T."/>
            <person name="Fujiyama A."/>
            <person name="Inagaki F."/>
            <person name="Takami H."/>
        </authorList>
    </citation>
    <scope>NUCLEOTIDE SEQUENCE</scope>
    <source>
        <strain evidence="2">Expedition CK06-06</strain>
    </source>
</reference>
<gene>
    <name evidence="2" type="ORF">S06H3_00814</name>
</gene>
<comment type="caution">
    <text evidence="2">The sequence shown here is derived from an EMBL/GenBank/DDBJ whole genome shotgun (WGS) entry which is preliminary data.</text>
</comment>
<name>X1JIK7_9ZZZZ</name>
<organism evidence="2">
    <name type="scientific">marine sediment metagenome</name>
    <dbReference type="NCBI Taxonomy" id="412755"/>
    <lineage>
        <taxon>unclassified sequences</taxon>
        <taxon>metagenomes</taxon>
        <taxon>ecological metagenomes</taxon>
    </lineage>
</organism>
<feature type="non-terminal residue" evidence="2">
    <location>
        <position position="1"/>
    </location>
</feature>
<sequence>EIPTFLKTGSDYQREQKLAAKQNQPLHSSREKQE</sequence>
<protein>
    <submittedName>
        <fullName evidence="2">Uncharacterized protein</fullName>
    </submittedName>
</protein>